<dbReference type="GO" id="GO:0036503">
    <property type="term" value="P:ERAD pathway"/>
    <property type="evidence" value="ECO:0007669"/>
    <property type="project" value="TreeGrafter"/>
</dbReference>
<evidence type="ECO:0000259" key="2">
    <source>
        <dbReference type="Pfam" id="PF18716"/>
    </source>
</evidence>
<keyword evidence="4" id="KW-1185">Reference proteome</keyword>
<dbReference type="OrthoDB" id="1922021at2759"/>
<proteinExistence type="predicted"/>
<dbReference type="PANTHER" id="PTHR16036">
    <property type="entry name" value="ANKYRIN REPEAT AND ZINC FINGER DOMAIN-CONTAINING PROTEIN 1"/>
    <property type="match status" value="1"/>
</dbReference>
<keyword evidence="1" id="KW-0175">Coiled coil</keyword>
<name>A0A7J6V193_THATH</name>
<sequence length="148" mass="16018">AEKDAKRKAKAKELKKVRKAKEKAQAQAALAKNVPTVSHNQRAAPVSVIKAQATSSSGVRLSKEEELKRAQDLEREKRAAAAEKRIAAAAALNSQRISNSEPATGAADDISCSCCNASLAGKVPFHRYHYKYCSTSCMHVHKEMVEDG</sequence>
<gene>
    <name evidence="3" type="ORF">FRX31_031668</name>
</gene>
<reference evidence="3 4" key="1">
    <citation type="submission" date="2020-06" db="EMBL/GenBank/DDBJ databases">
        <title>Transcriptomic and genomic resources for Thalictrum thalictroides and T. hernandezii: Facilitating candidate gene discovery in an emerging model plant lineage.</title>
        <authorList>
            <person name="Arias T."/>
            <person name="Riano-Pachon D.M."/>
            <person name="Di Stilio V.S."/>
        </authorList>
    </citation>
    <scope>NUCLEOTIDE SEQUENCE [LARGE SCALE GENOMIC DNA]</scope>
    <source>
        <strain evidence="4">cv. WT478/WT964</strain>
        <tissue evidence="3">Leaves</tissue>
    </source>
</reference>
<feature type="coiled-coil region" evidence="1">
    <location>
        <begin position="7"/>
        <end position="34"/>
    </location>
</feature>
<evidence type="ECO:0000313" key="3">
    <source>
        <dbReference type="EMBL" id="KAF5178749.1"/>
    </source>
</evidence>
<dbReference type="InterPro" id="IPR047139">
    <property type="entry name" value="ANKZ1/VMS1"/>
</dbReference>
<evidence type="ECO:0000256" key="1">
    <source>
        <dbReference type="SAM" id="Coils"/>
    </source>
</evidence>
<comment type="caution">
    <text evidence="3">The sequence shown here is derived from an EMBL/GenBank/DDBJ whole genome shotgun (WGS) entry which is preliminary data.</text>
</comment>
<evidence type="ECO:0000313" key="4">
    <source>
        <dbReference type="Proteomes" id="UP000554482"/>
    </source>
</evidence>
<dbReference type="Pfam" id="PF18716">
    <property type="entry name" value="VATC"/>
    <property type="match status" value="1"/>
</dbReference>
<accession>A0A7J6V193</accession>
<dbReference type="AlphaFoldDB" id="A0A7J6V193"/>
<dbReference type="InterPro" id="IPR041540">
    <property type="entry name" value="VATC"/>
</dbReference>
<feature type="domain" description="Vms1-associating treble clef" evidence="2">
    <location>
        <begin position="110"/>
        <end position="143"/>
    </location>
</feature>
<organism evidence="3 4">
    <name type="scientific">Thalictrum thalictroides</name>
    <name type="common">Rue-anemone</name>
    <name type="synonym">Anemone thalictroides</name>
    <dbReference type="NCBI Taxonomy" id="46969"/>
    <lineage>
        <taxon>Eukaryota</taxon>
        <taxon>Viridiplantae</taxon>
        <taxon>Streptophyta</taxon>
        <taxon>Embryophyta</taxon>
        <taxon>Tracheophyta</taxon>
        <taxon>Spermatophyta</taxon>
        <taxon>Magnoliopsida</taxon>
        <taxon>Ranunculales</taxon>
        <taxon>Ranunculaceae</taxon>
        <taxon>Thalictroideae</taxon>
        <taxon>Thalictrum</taxon>
    </lineage>
</organism>
<feature type="coiled-coil region" evidence="1">
    <location>
        <begin position="63"/>
        <end position="90"/>
    </location>
</feature>
<protein>
    <submittedName>
        <fullName evidence="3">Ankyrin repeat and zinc finger domain-containing protein 1-like</fullName>
    </submittedName>
</protein>
<feature type="non-terminal residue" evidence="3">
    <location>
        <position position="148"/>
    </location>
</feature>
<dbReference type="Proteomes" id="UP000554482">
    <property type="component" value="Unassembled WGS sequence"/>
</dbReference>
<dbReference type="EMBL" id="JABWDY010039648">
    <property type="protein sequence ID" value="KAF5178749.1"/>
    <property type="molecule type" value="Genomic_DNA"/>
</dbReference>
<dbReference type="PANTHER" id="PTHR16036:SF2">
    <property type="entry name" value="TRNA ENDONUCLEASE ANKZF1"/>
    <property type="match status" value="1"/>
</dbReference>